<gene>
    <name evidence="1" type="ORF">GCT13_13340</name>
</gene>
<proteinExistence type="predicted"/>
<organism evidence="1 2">
    <name type="scientific">Paraburkholderia franconis</name>
    <dbReference type="NCBI Taxonomy" id="2654983"/>
    <lineage>
        <taxon>Bacteria</taxon>
        <taxon>Pseudomonadati</taxon>
        <taxon>Pseudomonadota</taxon>
        <taxon>Betaproteobacteria</taxon>
        <taxon>Burkholderiales</taxon>
        <taxon>Burkholderiaceae</taxon>
        <taxon>Paraburkholderia</taxon>
    </lineage>
</organism>
<keyword evidence="2" id="KW-1185">Reference proteome</keyword>
<sequence length="81" mass="9109">MSALAFINLEDVPLQLRETSVQRLDDNASITLIYFDGCPLVGQCEAGVAQIEYPFPRAPDLRNALVEWLLHWSINFYVIAG</sequence>
<protein>
    <submittedName>
        <fullName evidence="1">Phage portal protein</fullName>
    </submittedName>
</protein>
<comment type="caution">
    <text evidence="1">The sequence shown here is derived from an EMBL/GenBank/DDBJ whole genome shotgun (WGS) entry which is preliminary data.</text>
</comment>
<dbReference type="Proteomes" id="UP000484381">
    <property type="component" value="Unassembled WGS sequence"/>
</dbReference>
<reference evidence="1 2" key="1">
    <citation type="submission" date="2019-10" db="EMBL/GenBank/DDBJ databases">
        <title>Paraburkholderia sp. isolated from nodules of Mimosa pudica from Brazilian Atlantic Forest soils.</title>
        <authorList>
            <person name="Paulitsch F."/>
            <person name="Hungria M."/>
            <person name="Dall'Agnol R."/>
        </authorList>
    </citation>
    <scope>NUCLEOTIDE SEQUENCE [LARGE SCALE GENOMIC DNA]</scope>
    <source>
        <strain evidence="1 2">CNPSo 3157</strain>
    </source>
</reference>
<dbReference type="AlphaFoldDB" id="A0A7X1TG69"/>
<dbReference type="EMBL" id="WHNP01000010">
    <property type="protein sequence ID" value="MPW17894.1"/>
    <property type="molecule type" value="Genomic_DNA"/>
</dbReference>
<evidence type="ECO:0000313" key="1">
    <source>
        <dbReference type="EMBL" id="MPW17894.1"/>
    </source>
</evidence>
<accession>A0A7X1TG69</accession>
<evidence type="ECO:0000313" key="2">
    <source>
        <dbReference type="Proteomes" id="UP000484381"/>
    </source>
</evidence>
<name>A0A7X1TG69_9BURK</name>
<dbReference type="RefSeq" id="WP_152758659.1">
    <property type="nucleotide sequence ID" value="NZ_WHNP01000010.1"/>
</dbReference>